<comment type="caution">
    <text evidence="2">The sequence shown here is derived from an EMBL/GenBank/DDBJ whole genome shotgun (WGS) entry which is preliminary data.</text>
</comment>
<dbReference type="EMBL" id="CAEQ01001937">
    <property type="protein sequence ID" value="CCD15520.1"/>
    <property type="molecule type" value="Genomic_DNA"/>
</dbReference>
<reference evidence="3" key="1">
    <citation type="submission" date="2011-07" db="EMBL/GenBank/DDBJ databases">
        <title>Divergent evolution of antigenic variation in African trypanosomes.</title>
        <authorList>
            <person name="Jackson A.P."/>
            <person name="Berry A."/>
            <person name="Allison H.C."/>
            <person name="Burton P."/>
            <person name="Anderson J."/>
            <person name="Aslett M."/>
            <person name="Brown R."/>
            <person name="Corton N."/>
            <person name="Harris D."/>
            <person name="Hauser H."/>
            <person name="Gamble J."/>
            <person name="Gilderthorp R."/>
            <person name="McQuillan J."/>
            <person name="Quail M.A."/>
            <person name="Sanders M."/>
            <person name="Van Tonder A."/>
            <person name="Ginger M.L."/>
            <person name="Donelson J.E."/>
            <person name="Field M.C."/>
            <person name="Barry J.D."/>
            <person name="Berriman M."/>
            <person name="Hertz-Fowler C."/>
        </authorList>
    </citation>
    <scope>NUCLEOTIDE SEQUENCE [LARGE SCALE GENOMIC DNA]</scope>
    <source>
        <strain evidence="3">IL3000</strain>
    </source>
</reference>
<evidence type="ECO:0000256" key="1">
    <source>
        <dbReference type="SAM" id="MobiDB-lite"/>
    </source>
</evidence>
<dbReference type="Proteomes" id="UP000000702">
    <property type="component" value="Unassembled WGS sequence"/>
</dbReference>
<gene>
    <name evidence="2" type="ORF">TCIL3000_0_60260</name>
</gene>
<dbReference type="VEuPathDB" id="TriTrypDB:TcIL3000_0_60260"/>
<feature type="compositionally biased region" description="Polar residues" evidence="1">
    <location>
        <begin position="168"/>
        <end position="179"/>
    </location>
</feature>
<dbReference type="AlphaFoldDB" id="F9WE14"/>
<sequence>MRDNWTSSSRCFPTRRRTASLTESTTVWVVGETQQTDGICLTVFRIEKKLEIGEHNLAKIPERMPNKEPDLTTALENVNHSAVEAYFRRIYWVDIHACCNLINGKKGITSSGLQDKLWWGGGILTIGKGFEGELKGEKFGPGEIADARDSATTWTGFPHTIPHLQKPSPHSSFQNTAVK</sequence>
<keyword evidence="3" id="KW-1185">Reference proteome</keyword>
<evidence type="ECO:0000313" key="2">
    <source>
        <dbReference type="EMBL" id="CCD15520.1"/>
    </source>
</evidence>
<organism evidence="2 3">
    <name type="scientific">Trypanosoma congolense (strain IL3000)</name>
    <dbReference type="NCBI Taxonomy" id="1068625"/>
    <lineage>
        <taxon>Eukaryota</taxon>
        <taxon>Discoba</taxon>
        <taxon>Euglenozoa</taxon>
        <taxon>Kinetoplastea</taxon>
        <taxon>Metakinetoplastina</taxon>
        <taxon>Trypanosomatida</taxon>
        <taxon>Trypanosomatidae</taxon>
        <taxon>Trypanosoma</taxon>
        <taxon>Nannomonas</taxon>
    </lineage>
</organism>
<accession>F9WE14</accession>
<evidence type="ECO:0000313" key="3">
    <source>
        <dbReference type="Proteomes" id="UP000000702"/>
    </source>
</evidence>
<protein>
    <submittedName>
        <fullName evidence="2">WGS project CAEQ00000000 data, annotated contig 2425</fullName>
    </submittedName>
</protein>
<reference evidence="2 3" key="2">
    <citation type="journal article" date="2012" name="Proc. Natl. Acad. Sci. U.S.A.">
        <title>Antigenic diversity is generated by distinct evolutionary mechanisms in African trypanosome species.</title>
        <authorList>
            <person name="Jackson A.P."/>
            <person name="Berry A."/>
            <person name="Aslett M."/>
            <person name="Allison H.C."/>
            <person name="Burton P."/>
            <person name="Vavrova-Anderson J."/>
            <person name="Brown R."/>
            <person name="Browne H."/>
            <person name="Corton N."/>
            <person name="Hauser H."/>
            <person name="Gamble J."/>
            <person name="Gilderthorp R."/>
            <person name="Marcello L."/>
            <person name="McQuillan J."/>
            <person name="Otto T.D."/>
            <person name="Quail M.A."/>
            <person name="Sanders M.J."/>
            <person name="van Tonder A."/>
            <person name="Ginger M.L."/>
            <person name="Field M.C."/>
            <person name="Barry J.D."/>
            <person name="Hertz-Fowler C."/>
            <person name="Berriman M."/>
        </authorList>
    </citation>
    <scope>NUCLEOTIDE SEQUENCE [LARGE SCALE GENOMIC DNA]</scope>
    <source>
        <strain evidence="2 3">IL3000</strain>
    </source>
</reference>
<proteinExistence type="predicted"/>
<name>F9WE14_TRYCI</name>
<feature type="region of interest" description="Disordered" evidence="1">
    <location>
        <begin position="156"/>
        <end position="179"/>
    </location>
</feature>